<dbReference type="OrthoDB" id="112488at2"/>
<dbReference type="RefSeq" id="WP_110401717.1">
    <property type="nucleotide sequence ID" value="NZ_QJJS01000015.1"/>
</dbReference>
<dbReference type="InterPro" id="IPR000120">
    <property type="entry name" value="Amidase"/>
</dbReference>
<dbReference type="EMBL" id="QJJS01000015">
    <property type="protein sequence ID" value="PXW94211.1"/>
    <property type="molecule type" value="Genomic_DNA"/>
</dbReference>
<dbReference type="SUPFAM" id="SSF75304">
    <property type="entry name" value="Amidase signature (AS) enzymes"/>
    <property type="match status" value="1"/>
</dbReference>
<dbReference type="Pfam" id="PF01425">
    <property type="entry name" value="Amidase"/>
    <property type="match status" value="1"/>
</dbReference>
<gene>
    <name evidence="2" type="ORF">C7444_115106</name>
</gene>
<dbReference type="InterPro" id="IPR036928">
    <property type="entry name" value="AS_sf"/>
</dbReference>
<dbReference type="NCBIfam" id="NF005460">
    <property type="entry name" value="PRK07056.1"/>
    <property type="match status" value="1"/>
</dbReference>
<dbReference type="PROSITE" id="PS00571">
    <property type="entry name" value="AMIDASES"/>
    <property type="match status" value="1"/>
</dbReference>
<dbReference type="InterPro" id="IPR023631">
    <property type="entry name" value="Amidase_dom"/>
</dbReference>
<accession>A0A318GZN0</accession>
<keyword evidence="3" id="KW-1185">Reference proteome</keyword>
<sequence length="457" mass="47065">MTVASTPGAADTTVRSLSAALRSGATTAQALTEAALARATDPLGEGARVFTRLEVQGARAAAMASDLLRPWQGPRSVLDGLPVSVKDLFDIAGQPTPAGSRVLADAAPAVRSATVVRRLQAAGAVIVGRTNMTEFAYSGLGLNPHHGTPLNPWDRATGRIPGGSSSGAAVSVSDGMAVAAIGSDTGGSVRIPAALCGLAGFKPTARRVSLEGVLPLSTHLDSIGPIARSVACCAEVDALLAGDGDAVTAPARLRGLRLLVPQTVALDDLEAEVAAAFASSLSRLSAAGVRIDEQPLPVLSRLASINARGGFTAAEAWAWHRDLIARAGDRYDPRVVSRIRRGEAMSAADLIDVIQARRAWVDEVNQALAGHDAMLMPTVPLVAPALQPLQDSDDGYGRANLLMLRNPTLINFLDGCALSLPCHRPGDAPVGLMVAGVGGADRRILAIGLAIEQALRH</sequence>
<protein>
    <submittedName>
        <fullName evidence="2">Aspartyl-tRNA(Asn)/glutamyl-tRNA(Gln) amidotransferase subunit A</fullName>
    </submittedName>
</protein>
<comment type="caution">
    <text evidence="2">The sequence shown here is derived from an EMBL/GenBank/DDBJ whole genome shotgun (WGS) entry which is preliminary data.</text>
</comment>
<evidence type="ECO:0000313" key="3">
    <source>
        <dbReference type="Proteomes" id="UP000247811"/>
    </source>
</evidence>
<proteinExistence type="predicted"/>
<reference evidence="2 3" key="1">
    <citation type="submission" date="2018-05" db="EMBL/GenBank/DDBJ databases">
        <title>Genomic Encyclopedia of Type Strains, Phase IV (KMG-IV): sequencing the most valuable type-strain genomes for metagenomic binning, comparative biology and taxonomic classification.</title>
        <authorList>
            <person name="Goeker M."/>
        </authorList>
    </citation>
    <scope>NUCLEOTIDE SEQUENCE [LARGE SCALE GENOMIC DNA]</scope>
    <source>
        <strain evidence="2 3">DSM 566</strain>
    </source>
</reference>
<evidence type="ECO:0000259" key="1">
    <source>
        <dbReference type="Pfam" id="PF01425"/>
    </source>
</evidence>
<dbReference type="Gene3D" id="3.90.1300.10">
    <property type="entry name" value="Amidase signature (AS) domain"/>
    <property type="match status" value="1"/>
</dbReference>
<evidence type="ECO:0000313" key="2">
    <source>
        <dbReference type="EMBL" id="PXW94211.1"/>
    </source>
</evidence>
<keyword evidence="2" id="KW-0808">Transferase</keyword>
<dbReference type="PANTHER" id="PTHR11895:SF176">
    <property type="entry name" value="AMIDASE AMID-RELATED"/>
    <property type="match status" value="1"/>
</dbReference>
<dbReference type="InterPro" id="IPR020556">
    <property type="entry name" value="Amidase_CS"/>
</dbReference>
<feature type="domain" description="Amidase" evidence="1">
    <location>
        <begin position="50"/>
        <end position="445"/>
    </location>
</feature>
<dbReference type="PANTHER" id="PTHR11895">
    <property type="entry name" value="TRANSAMIDASE"/>
    <property type="match status" value="1"/>
</dbReference>
<dbReference type="Proteomes" id="UP000247811">
    <property type="component" value="Unassembled WGS sequence"/>
</dbReference>
<organism evidence="2 3">
    <name type="scientific">Sphaerotilus hippei</name>
    <dbReference type="NCBI Taxonomy" id="744406"/>
    <lineage>
        <taxon>Bacteria</taxon>
        <taxon>Pseudomonadati</taxon>
        <taxon>Pseudomonadota</taxon>
        <taxon>Betaproteobacteria</taxon>
        <taxon>Burkholderiales</taxon>
        <taxon>Sphaerotilaceae</taxon>
        <taxon>Sphaerotilus</taxon>
    </lineage>
</organism>
<dbReference type="GO" id="GO:0016740">
    <property type="term" value="F:transferase activity"/>
    <property type="evidence" value="ECO:0007669"/>
    <property type="project" value="UniProtKB-KW"/>
</dbReference>
<dbReference type="AlphaFoldDB" id="A0A318GZN0"/>
<name>A0A318GZN0_9BURK</name>